<dbReference type="Proteomes" id="UP001285263">
    <property type="component" value="Unassembled WGS sequence"/>
</dbReference>
<dbReference type="Gene3D" id="3.90.25.10">
    <property type="entry name" value="UDP-galactose 4-epimerase, domain 1"/>
    <property type="match status" value="1"/>
</dbReference>
<keyword evidence="3" id="KW-1185">Reference proteome</keyword>
<dbReference type="Pfam" id="PF05368">
    <property type="entry name" value="NmrA"/>
    <property type="match status" value="1"/>
</dbReference>
<protein>
    <submittedName>
        <fullName evidence="2">NmrA family NAD(P)-binding protein</fullName>
    </submittedName>
</protein>
<dbReference type="SUPFAM" id="SSF51735">
    <property type="entry name" value="NAD(P)-binding Rossmann-fold domains"/>
    <property type="match status" value="1"/>
</dbReference>
<dbReference type="PANTHER" id="PTHR43162">
    <property type="match status" value="1"/>
</dbReference>
<sequence length="291" mass="31131">MSILVTGSTGRIGSQVVQQLAANGSTVRALTRAPEKANFPAGVTAVRGDLLDADAMRQAMAGVKTLFLLVSNAPDELTQAINTLGFAQQAGVRGIVYLSVTRSAEFSDVSHFTAKHAAERMIEQLDLPATVLRPSYFFQNDATLKEPLTQAGLYVSPVGSKGVSMVDVRDIADAAVIEMLRRDRASVALPRVSYELSGPDALTGMSLASIWARVLGREVRYAGGDLAAFEKAVGTRAPAWLAYDLRAMMHRYQTDGAVATPADIDRLTALLGRAPRTYLDFAQETAAAWNA</sequence>
<dbReference type="InterPro" id="IPR008030">
    <property type="entry name" value="NmrA-like"/>
</dbReference>
<dbReference type="EMBL" id="JAXCLA010000009">
    <property type="protein sequence ID" value="MDY0748191.1"/>
    <property type="molecule type" value="Genomic_DNA"/>
</dbReference>
<dbReference type="RefSeq" id="WP_320426153.1">
    <property type="nucleotide sequence ID" value="NZ_JAXCLA010000009.1"/>
</dbReference>
<dbReference type="InterPro" id="IPR036291">
    <property type="entry name" value="NAD(P)-bd_dom_sf"/>
</dbReference>
<name>A0ABU5DPF3_9BURK</name>
<evidence type="ECO:0000313" key="2">
    <source>
        <dbReference type="EMBL" id="MDY0748191.1"/>
    </source>
</evidence>
<accession>A0ABU5DPF3</accession>
<comment type="caution">
    <text evidence="2">The sequence shown here is derived from an EMBL/GenBank/DDBJ whole genome shotgun (WGS) entry which is preliminary data.</text>
</comment>
<gene>
    <name evidence="2" type="ORF">SNE35_27065</name>
</gene>
<reference evidence="2 3" key="1">
    <citation type="submission" date="2023-11" db="EMBL/GenBank/DDBJ databases">
        <title>Paucibacter sp. nov., isolated from fresh soil in Korea.</title>
        <authorList>
            <person name="Le N.T.T."/>
        </authorList>
    </citation>
    <scope>NUCLEOTIDE SEQUENCE [LARGE SCALE GENOMIC DNA]</scope>
    <source>
        <strain evidence="2 3">R3-3</strain>
    </source>
</reference>
<evidence type="ECO:0000313" key="3">
    <source>
        <dbReference type="Proteomes" id="UP001285263"/>
    </source>
</evidence>
<dbReference type="Gene3D" id="3.40.50.720">
    <property type="entry name" value="NAD(P)-binding Rossmann-like Domain"/>
    <property type="match status" value="1"/>
</dbReference>
<feature type="domain" description="NmrA-like" evidence="1">
    <location>
        <begin position="3"/>
        <end position="255"/>
    </location>
</feature>
<evidence type="ECO:0000259" key="1">
    <source>
        <dbReference type="Pfam" id="PF05368"/>
    </source>
</evidence>
<dbReference type="InterPro" id="IPR051604">
    <property type="entry name" value="Ergot_Alk_Oxidoreductase"/>
</dbReference>
<organism evidence="2 3">
    <name type="scientific">Roseateles agri</name>
    <dbReference type="NCBI Taxonomy" id="3098619"/>
    <lineage>
        <taxon>Bacteria</taxon>
        <taxon>Pseudomonadati</taxon>
        <taxon>Pseudomonadota</taxon>
        <taxon>Betaproteobacteria</taxon>
        <taxon>Burkholderiales</taxon>
        <taxon>Sphaerotilaceae</taxon>
        <taxon>Roseateles</taxon>
    </lineage>
</organism>
<proteinExistence type="predicted"/>
<dbReference type="PANTHER" id="PTHR43162:SF1">
    <property type="entry name" value="PRESTALK A DIFFERENTIATION PROTEIN A"/>
    <property type="match status" value="1"/>
</dbReference>